<gene>
    <name evidence="1" type="ORF">KVT40_005066</name>
</gene>
<keyword evidence="2" id="KW-1185">Reference proteome</keyword>
<accession>A0A8K0PHM0</accession>
<evidence type="ECO:0000313" key="2">
    <source>
        <dbReference type="Proteomes" id="UP000809789"/>
    </source>
</evidence>
<comment type="caution">
    <text evidence="1">The sequence shown here is derived from an EMBL/GenBank/DDBJ whole genome shotgun (WGS) entry which is preliminary data.</text>
</comment>
<sequence length="78" mass="8356">MKEAHMSMCRRSGSGRILARSALSRVPSLSTAHFPRATSSIIVVSRTCAQNSSRDISGLVESRSALLAPGLVSFRLPQ</sequence>
<evidence type="ECO:0000313" key="1">
    <source>
        <dbReference type="EMBL" id="KAG8627583.1"/>
    </source>
</evidence>
<dbReference type="Proteomes" id="UP000809789">
    <property type="component" value="Unassembled WGS sequence"/>
</dbReference>
<dbReference type="OrthoDB" id="10351438at2759"/>
<proteinExistence type="predicted"/>
<organism evidence="1 2">
    <name type="scientific">Elsinoe batatas</name>
    <dbReference type="NCBI Taxonomy" id="2601811"/>
    <lineage>
        <taxon>Eukaryota</taxon>
        <taxon>Fungi</taxon>
        <taxon>Dikarya</taxon>
        <taxon>Ascomycota</taxon>
        <taxon>Pezizomycotina</taxon>
        <taxon>Dothideomycetes</taxon>
        <taxon>Dothideomycetidae</taxon>
        <taxon>Myriangiales</taxon>
        <taxon>Elsinoaceae</taxon>
        <taxon>Elsinoe</taxon>
    </lineage>
</organism>
<dbReference type="AlphaFoldDB" id="A0A8K0PHM0"/>
<protein>
    <submittedName>
        <fullName evidence="1">Uncharacterized protein</fullName>
    </submittedName>
</protein>
<dbReference type="EMBL" id="JAESVG020000005">
    <property type="protein sequence ID" value="KAG8627583.1"/>
    <property type="molecule type" value="Genomic_DNA"/>
</dbReference>
<reference evidence="1" key="1">
    <citation type="submission" date="2021-07" db="EMBL/GenBank/DDBJ databases">
        <title>Elsinoe batatas strain:CRI-CJ2 Genome sequencing and assembly.</title>
        <authorList>
            <person name="Huang L."/>
        </authorList>
    </citation>
    <scope>NUCLEOTIDE SEQUENCE</scope>
    <source>
        <strain evidence="1">CRI-CJ2</strain>
    </source>
</reference>
<name>A0A8K0PHM0_9PEZI</name>